<dbReference type="GO" id="GO:0009658">
    <property type="term" value="P:chloroplast organization"/>
    <property type="evidence" value="ECO:0007669"/>
    <property type="project" value="EnsemblPlants"/>
</dbReference>
<dbReference type="SMART" id="SM00028">
    <property type="entry name" value="TPR"/>
    <property type="match status" value="6"/>
</dbReference>
<dbReference type="GO" id="GO:0009507">
    <property type="term" value="C:chloroplast"/>
    <property type="evidence" value="ECO:0007669"/>
    <property type="project" value="EnsemblPlants"/>
</dbReference>
<keyword evidence="4" id="KW-0175">Coiled coil</keyword>
<accession>A0A5P1FW67</accession>
<evidence type="ECO:0000256" key="3">
    <source>
        <dbReference type="PROSITE-ProRule" id="PRU00339"/>
    </source>
</evidence>
<keyword evidence="6" id="KW-1185">Reference proteome</keyword>
<evidence type="ECO:0000256" key="1">
    <source>
        <dbReference type="ARBA" id="ARBA00022737"/>
    </source>
</evidence>
<dbReference type="InterPro" id="IPR019734">
    <property type="entry name" value="TPR_rpt"/>
</dbReference>
<organism evidence="5 6">
    <name type="scientific">Asparagus officinalis</name>
    <name type="common">Garden asparagus</name>
    <dbReference type="NCBI Taxonomy" id="4686"/>
    <lineage>
        <taxon>Eukaryota</taxon>
        <taxon>Viridiplantae</taxon>
        <taxon>Streptophyta</taxon>
        <taxon>Embryophyta</taxon>
        <taxon>Tracheophyta</taxon>
        <taxon>Spermatophyta</taxon>
        <taxon>Magnoliopsida</taxon>
        <taxon>Liliopsida</taxon>
        <taxon>Asparagales</taxon>
        <taxon>Asparagaceae</taxon>
        <taxon>Asparagoideae</taxon>
        <taxon>Asparagus</taxon>
    </lineage>
</organism>
<evidence type="ECO:0000313" key="5">
    <source>
        <dbReference type="EMBL" id="ONK81469.1"/>
    </source>
</evidence>
<dbReference type="Proteomes" id="UP000243459">
    <property type="component" value="Chromosome 1"/>
</dbReference>
<evidence type="ECO:0008006" key="7">
    <source>
        <dbReference type="Google" id="ProtNLM"/>
    </source>
</evidence>
<dbReference type="EMBL" id="CM007381">
    <property type="protein sequence ID" value="ONK81469.1"/>
    <property type="molecule type" value="Genomic_DNA"/>
</dbReference>
<evidence type="ECO:0000256" key="4">
    <source>
        <dbReference type="SAM" id="Coils"/>
    </source>
</evidence>
<gene>
    <name evidence="5" type="ORF">A4U43_C01F29460</name>
</gene>
<dbReference type="PROSITE" id="PS50005">
    <property type="entry name" value="TPR"/>
    <property type="match status" value="1"/>
</dbReference>
<dbReference type="AlphaFoldDB" id="A0A5P1FW67"/>
<feature type="coiled-coil region" evidence="4">
    <location>
        <begin position="70"/>
        <end position="100"/>
    </location>
</feature>
<dbReference type="PANTHER" id="PTHR45641:SF19">
    <property type="entry name" value="NEPHROCYSTIN-3"/>
    <property type="match status" value="1"/>
</dbReference>
<evidence type="ECO:0000256" key="2">
    <source>
        <dbReference type="ARBA" id="ARBA00022803"/>
    </source>
</evidence>
<dbReference type="Gene3D" id="1.25.40.10">
    <property type="entry name" value="Tetratricopeptide repeat domain"/>
    <property type="match status" value="2"/>
</dbReference>
<dbReference type="PANTHER" id="PTHR45641">
    <property type="entry name" value="TETRATRICOPEPTIDE REPEAT PROTEIN (AFU_ORTHOLOGUE AFUA_6G03870)"/>
    <property type="match status" value="1"/>
</dbReference>
<keyword evidence="2 3" id="KW-0802">TPR repeat</keyword>
<dbReference type="Pfam" id="PF13424">
    <property type="entry name" value="TPR_12"/>
    <property type="match status" value="2"/>
</dbReference>
<dbReference type="SUPFAM" id="SSF48452">
    <property type="entry name" value="TPR-like"/>
    <property type="match status" value="2"/>
</dbReference>
<dbReference type="Pfam" id="PF13374">
    <property type="entry name" value="TPR_10"/>
    <property type="match status" value="1"/>
</dbReference>
<name>A0A5P1FW67_ASPOF</name>
<reference evidence="6" key="1">
    <citation type="journal article" date="2017" name="Nat. Commun.">
        <title>The asparagus genome sheds light on the origin and evolution of a young Y chromosome.</title>
        <authorList>
            <person name="Harkess A."/>
            <person name="Zhou J."/>
            <person name="Xu C."/>
            <person name="Bowers J.E."/>
            <person name="Van der Hulst R."/>
            <person name="Ayyampalayam S."/>
            <person name="Mercati F."/>
            <person name="Riccardi P."/>
            <person name="McKain M.R."/>
            <person name="Kakrana A."/>
            <person name="Tang H."/>
            <person name="Ray J."/>
            <person name="Groenendijk J."/>
            <person name="Arikit S."/>
            <person name="Mathioni S.M."/>
            <person name="Nakano M."/>
            <person name="Shan H."/>
            <person name="Telgmann-Rauber A."/>
            <person name="Kanno A."/>
            <person name="Yue Z."/>
            <person name="Chen H."/>
            <person name="Li W."/>
            <person name="Chen Y."/>
            <person name="Xu X."/>
            <person name="Zhang Y."/>
            <person name="Luo S."/>
            <person name="Chen H."/>
            <person name="Gao J."/>
            <person name="Mao Z."/>
            <person name="Pires J.C."/>
            <person name="Luo M."/>
            <person name="Kudrna D."/>
            <person name="Wing R.A."/>
            <person name="Meyers B.C."/>
            <person name="Yi K."/>
            <person name="Kong H."/>
            <person name="Lavrijsen P."/>
            <person name="Sunseri F."/>
            <person name="Falavigna A."/>
            <person name="Ye Y."/>
            <person name="Leebens-Mack J.H."/>
            <person name="Chen G."/>
        </authorList>
    </citation>
    <scope>NUCLEOTIDE SEQUENCE [LARGE SCALE GENOMIC DNA]</scope>
    <source>
        <strain evidence="6">cv. DH0086</strain>
    </source>
</reference>
<dbReference type="OMA" id="DQGKMSE"/>
<keyword evidence="1" id="KW-0677">Repeat</keyword>
<dbReference type="GO" id="GO:0031425">
    <property type="term" value="P:chloroplast RNA processing"/>
    <property type="evidence" value="ECO:0007669"/>
    <property type="project" value="EnsemblPlants"/>
</dbReference>
<protein>
    <recommendedName>
        <fullName evidence="7">MalT-like TPR region domain-containing protein</fullName>
    </recommendedName>
</protein>
<proteinExistence type="predicted"/>
<evidence type="ECO:0000313" key="6">
    <source>
        <dbReference type="Proteomes" id="UP000243459"/>
    </source>
</evidence>
<dbReference type="Gramene" id="ONK81469">
    <property type="protein sequence ID" value="ONK81469"/>
    <property type="gene ID" value="A4U43_C01F29460"/>
</dbReference>
<sequence length="613" mass="68497">MAISVLHLHPLLVSIDKRIKYKDVVSSSLSYFGRVECSSCRFYLRARLQQCVSGEGFVKLHCTSLRSKMLDDLNTNVDNLDDLERQLQELFVEIKTMLAMGNKNDAMCLLQANYEMAKEQVICGSKGIEQAALLDILALGYMGAGEVSKLERVLHMLKEVMSGLHDDMPLMDSILMHMGSIYANLGKFEDAMLVYERGLKILEKEFGKDSPFLITPLMGMAKVYRLLGRSTKSAALYHKSVDIVEKSRGADSEELVVPLVSLGNLFINEGKAVDAEACFRRILNIYKKAHGDNDGRVGMAMCSLAHALCAKGSVEEAISMYRGGILVIKDSEYVNIDDDILEKIKIDLAELLHVTGREQEGRELLQECLLITERYKGLEHPSAAAHLVNLAASYSRSKNFTEAERLLRTCLQIMSKSVGPTDQSITVPMLHLAVALYHLKKDEEAESFALEVARIRENAFGKESLPVAEALDCLASIQTRLGKDDANILAKLQRILSIQERELGYESEVTVETLKKVVFYLDKMGKKEEKSPLERRLSPLPYAMVVVLVTVEDPKKLSEEAMKVKEMVVKEMEVKVIEVAEVIAVELEDVVMEKIRRGAGDGRGDRWLVLAQS</sequence>
<dbReference type="InterPro" id="IPR011990">
    <property type="entry name" value="TPR-like_helical_dom_sf"/>
</dbReference>
<feature type="repeat" description="TPR" evidence="3">
    <location>
        <begin position="172"/>
        <end position="205"/>
    </location>
</feature>